<accession>A0A6N1NVS6</accession>
<dbReference type="PANTHER" id="PTHR46922">
    <property type="entry name" value="DHHA1 DOMAIN PROTEIN"/>
    <property type="match status" value="1"/>
</dbReference>
<evidence type="ECO:0000313" key="1">
    <source>
        <dbReference type="EMBL" id="QKU33741.1"/>
    </source>
</evidence>
<dbReference type="PANTHER" id="PTHR46922:SF4">
    <property type="entry name" value="DHHA1 DOMAIN PROTEIN"/>
    <property type="match status" value="1"/>
</dbReference>
<name>A0A6N1NVS6_9VIRU</name>
<dbReference type="Gene3D" id="3.10.310.30">
    <property type="match status" value="1"/>
</dbReference>
<dbReference type="SUPFAM" id="SSF64182">
    <property type="entry name" value="DHH phosphoesterases"/>
    <property type="match status" value="1"/>
</dbReference>
<dbReference type="KEGG" id="vg:80517040"/>
<dbReference type="InterPro" id="IPR038763">
    <property type="entry name" value="DHH_sf"/>
</dbReference>
<proteinExistence type="predicted"/>
<dbReference type="GeneID" id="80517040"/>
<organism evidence="1">
    <name type="scientific">Tupanvirus deep ocean</name>
    <dbReference type="NCBI Taxonomy" id="2126984"/>
    <lineage>
        <taxon>Viruses</taxon>
        <taxon>Varidnaviria</taxon>
        <taxon>Bamfordvirae</taxon>
        <taxon>Nucleocytoviricota</taxon>
        <taxon>Megaviricetes</taxon>
        <taxon>Imitervirales</taxon>
        <taxon>Mimiviridae</taxon>
        <taxon>Megamimivirinae</taxon>
        <taxon>Tupanvirus</taxon>
        <taxon>Tupanvirus altamarinense</taxon>
    </lineage>
</organism>
<dbReference type="RefSeq" id="YP_010780349.1">
    <property type="nucleotide sequence ID" value="NC_075038.1"/>
</dbReference>
<dbReference type="GO" id="GO:0016787">
    <property type="term" value="F:hydrolase activity"/>
    <property type="evidence" value="ECO:0007669"/>
    <property type="project" value="UniProtKB-KW"/>
</dbReference>
<reference evidence="1" key="1">
    <citation type="submission" date="2017-06" db="EMBL/GenBank/DDBJ databases">
        <authorList>
            <person name="Assis F.L."/>
            <person name="Abrahao J.S."/>
            <person name="Silva L."/>
            <person name="Khalil J.B."/>
            <person name="Rodrigues R."/>
            <person name="Silva L.S."/>
            <person name="Boratto P."/>
            <person name="Andrade M."/>
            <person name="Kroon E.G."/>
            <person name="Ribeiro B."/>
            <person name="Bergier I."/>
            <person name="Seligmann H."/>
            <person name="Ghigo E."/>
            <person name="Colson P."/>
            <person name="Levasseur A."/>
            <person name="Raoult D."/>
            <person name="Scola B.L."/>
        </authorList>
    </citation>
    <scope>NUCLEOTIDE SEQUENCE</scope>
    <source>
        <strain evidence="1">Deep ocean</strain>
    </source>
</reference>
<dbReference type="EMBL" id="MF405918">
    <property type="protein sequence ID" value="QKU33741.1"/>
    <property type="molecule type" value="Genomic_DNA"/>
</dbReference>
<sequence length="471" mass="54320">MEIEIVNLNCLVNKVLDKNNVDVVLYHGSCSDGFGSAFVVWLYYKRLYGLERANSIQYLPCYYQKENQSFAPEFLEKLTDKNILMCDFSYKYSQLMRLIYVSKSFMILDHHKTAKADLDRPDFPSSLKIFDMNRSGAGITWDYFFPDQPIPKFLAHIQDRDIWTKKYSETSEFVAFFYEQEFDFDLWEKYLDDAMVKKAIETGRSWLEYQKVIIDKVIKKTSYVIQEINGQYSVVLYCNCPELKSDIGNLVFKALPIGDFSCVWDYNLYTDQTNYSFRSTDDRYDVSAIASKFGGGGHRNASGAIFSGVVGCLPFNKIEDPGLLQLLLYGTKGKIDFAGTENSYVLFKVKEIREEWVKPGYMDLIKRKSKDCNLIVFETPSQSVDIDKKTGAVIPLREYNMFFNEKADCDAIKKLQYMSCMSKDHTLTFTSSKDFSQIFSYDSTDDDSCCSDSNCNNNNNLSNELDDSDSE</sequence>
<protein>
    <submittedName>
        <fullName evidence="1">DHH family phosphohydrolase-like protein</fullName>
    </submittedName>
</protein>
<keyword evidence="1" id="KW-0378">Hydrolase</keyword>
<reference evidence="1" key="2">
    <citation type="journal article" date="2018" name="Nat. Commun.">
        <title>Tailed giant Tupanvirus possesses the most complete translational apparatus of the known virosphere.</title>
        <authorList>
            <person name="Abrahao J."/>
            <person name="Silva L."/>
            <person name="Silva L.S."/>
            <person name="Khalil J.Y.B."/>
            <person name="Rodrigues R."/>
            <person name="Arantes T."/>
            <person name="Assis F."/>
            <person name="Boratto P."/>
            <person name="Andrade M."/>
            <person name="Kroon E.G."/>
            <person name="Ribeiro B."/>
            <person name="Bergier I."/>
            <person name="Seligmann H."/>
            <person name="Ghigo E."/>
            <person name="Colson P."/>
            <person name="Levasseur A."/>
            <person name="Kroemer G."/>
            <person name="Raoult D."/>
            <person name="La Scola B."/>
        </authorList>
    </citation>
    <scope>NUCLEOTIDE SEQUENCE [LARGE SCALE GENOMIC DNA]</scope>
    <source>
        <strain evidence="1">Deep ocean</strain>
    </source>
</reference>